<proteinExistence type="predicted"/>
<dbReference type="EMBL" id="LAZR01000078">
    <property type="protein sequence ID" value="KKN94446.1"/>
    <property type="molecule type" value="Genomic_DNA"/>
</dbReference>
<sequence>MRAGKLDRVIVIEGDAEEIGRNAFNEPIYGPPFELITRASVEQQSGREFLTNQSVSAERQVVFRTRYVEGITVLHRVIYDGVTHDIVDVREIGRSKGLELHTKASV</sequence>
<dbReference type="Pfam" id="PF05521">
    <property type="entry name" value="Phage_HCP"/>
    <property type="match status" value="1"/>
</dbReference>
<gene>
    <name evidence="1" type="ORF">LCGC14_0187930</name>
</gene>
<comment type="caution">
    <text evidence="1">The sequence shown here is derived from an EMBL/GenBank/DDBJ whole genome shotgun (WGS) entry which is preliminary data.</text>
</comment>
<accession>A0A0F9X6B4</accession>
<dbReference type="Gene3D" id="2.40.10.270">
    <property type="entry name" value="Bacteriophage SPP1 head-tail adaptor protein"/>
    <property type="match status" value="1"/>
</dbReference>
<dbReference type="AlphaFoldDB" id="A0A0F9X6B4"/>
<protein>
    <recommendedName>
        <fullName evidence="2">Phage head-tail adaptor</fullName>
    </recommendedName>
</protein>
<organism evidence="1">
    <name type="scientific">marine sediment metagenome</name>
    <dbReference type="NCBI Taxonomy" id="412755"/>
    <lineage>
        <taxon>unclassified sequences</taxon>
        <taxon>metagenomes</taxon>
        <taxon>ecological metagenomes</taxon>
    </lineage>
</organism>
<dbReference type="InterPro" id="IPR008767">
    <property type="entry name" value="Phage_SPP1_head-tail_adaptor"/>
</dbReference>
<name>A0A0F9X6B4_9ZZZZ</name>
<evidence type="ECO:0000313" key="1">
    <source>
        <dbReference type="EMBL" id="KKN94446.1"/>
    </source>
</evidence>
<dbReference type="InterPro" id="IPR038666">
    <property type="entry name" value="SSP1_head-tail_sf"/>
</dbReference>
<evidence type="ECO:0008006" key="2">
    <source>
        <dbReference type="Google" id="ProtNLM"/>
    </source>
</evidence>
<reference evidence="1" key="1">
    <citation type="journal article" date="2015" name="Nature">
        <title>Complex archaea that bridge the gap between prokaryotes and eukaryotes.</title>
        <authorList>
            <person name="Spang A."/>
            <person name="Saw J.H."/>
            <person name="Jorgensen S.L."/>
            <person name="Zaremba-Niedzwiedzka K."/>
            <person name="Martijn J."/>
            <person name="Lind A.E."/>
            <person name="van Eijk R."/>
            <person name="Schleper C."/>
            <person name="Guy L."/>
            <person name="Ettema T.J."/>
        </authorList>
    </citation>
    <scope>NUCLEOTIDE SEQUENCE</scope>
</reference>